<dbReference type="GO" id="GO:0008983">
    <property type="term" value="F:protein-glutamate O-methyltransferase activity"/>
    <property type="evidence" value="ECO:0007669"/>
    <property type="project" value="UniProtKB-EC"/>
</dbReference>
<dbReference type="OrthoDB" id="9816309at2"/>
<evidence type="ECO:0000313" key="9">
    <source>
        <dbReference type="EMBL" id="MDC5741530.1"/>
    </source>
</evidence>
<evidence type="ECO:0000256" key="3">
    <source>
        <dbReference type="ARBA" id="ARBA00022603"/>
    </source>
</evidence>
<feature type="domain" description="CheR-type methyltransferase" evidence="8">
    <location>
        <begin position="1"/>
        <end position="267"/>
    </location>
</feature>
<keyword evidence="5 6" id="KW-0949">S-adenosyl-L-methionine</keyword>
<feature type="binding site" evidence="7">
    <location>
        <begin position="195"/>
        <end position="196"/>
    </location>
    <ligand>
        <name>S-adenosyl-L-methionine</name>
        <dbReference type="ChEBI" id="CHEBI:59789"/>
    </ligand>
</feature>
<feature type="binding site" evidence="7">
    <location>
        <position position="114"/>
    </location>
    <ligand>
        <name>S-adenosyl-L-methionine</name>
        <dbReference type="ChEBI" id="CHEBI:59789"/>
    </ligand>
</feature>
<comment type="caution">
    <text evidence="10">The sequence shown here is derived from an EMBL/GenBank/DDBJ whole genome shotgun (WGS) entry which is preliminary data.</text>
</comment>
<dbReference type="AlphaFoldDB" id="A0A178JGR6"/>
<dbReference type="PIRSF" id="PIRSF000410">
    <property type="entry name" value="CheR"/>
    <property type="match status" value="1"/>
</dbReference>
<reference evidence="10 11" key="1">
    <citation type="submission" date="2016-03" db="EMBL/GenBank/DDBJ databases">
        <title>Draft genome sequence of the Vibrio tubiashii subs. europaeus.</title>
        <authorList>
            <person name="Spinard E."/>
            <person name="Dubert J."/>
            <person name="Nelson D.R."/>
            <person name="Barja J.L."/>
        </authorList>
    </citation>
    <scope>NUCLEOTIDE SEQUENCE [LARGE SCALE GENOMIC DNA]</scope>
    <source>
        <strain evidence="11">PP-638</strain>
        <strain evidence="10">PP2-638</strain>
    </source>
</reference>
<keyword evidence="12" id="KW-1185">Reference proteome</keyword>
<feature type="binding site" evidence="7">
    <location>
        <begin position="211"/>
        <end position="212"/>
    </location>
    <ligand>
        <name>S-adenosyl-L-methionine</name>
        <dbReference type="ChEBI" id="CHEBI:59789"/>
    </ligand>
</feature>
<proteinExistence type="predicted"/>
<reference evidence="9" key="2">
    <citation type="submission" date="2022-11" db="EMBL/GenBank/DDBJ databases">
        <title>Role of the vibriolysin VemA secreted by the emergent pathogen Vibrio europaeus in the colonization of Manila clam mucus.</title>
        <authorList>
            <person name="Martinez C."/>
            <person name="Rodriguez S."/>
            <person name="Vences A."/>
            <person name="Barja J.L."/>
            <person name="Toranzo A.E."/>
            <person name="Dubert J."/>
        </authorList>
    </citation>
    <scope>NUCLEOTIDE SEQUENCE</scope>
    <source>
        <strain evidence="9">3454</strain>
    </source>
</reference>
<dbReference type="SUPFAM" id="SSF53335">
    <property type="entry name" value="S-adenosyl-L-methionine-dependent methyltransferases"/>
    <property type="match status" value="1"/>
</dbReference>
<comment type="catalytic activity">
    <reaction evidence="1 6">
        <text>L-glutamyl-[protein] + S-adenosyl-L-methionine = [protein]-L-glutamate 5-O-methyl ester + S-adenosyl-L-homocysteine</text>
        <dbReference type="Rhea" id="RHEA:24452"/>
        <dbReference type="Rhea" id="RHEA-COMP:10208"/>
        <dbReference type="Rhea" id="RHEA-COMP:10311"/>
        <dbReference type="ChEBI" id="CHEBI:29973"/>
        <dbReference type="ChEBI" id="CHEBI:57856"/>
        <dbReference type="ChEBI" id="CHEBI:59789"/>
        <dbReference type="ChEBI" id="CHEBI:82795"/>
        <dbReference type="EC" id="2.1.1.80"/>
    </reaction>
</comment>
<evidence type="ECO:0000313" key="12">
    <source>
        <dbReference type="Proteomes" id="UP001150001"/>
    </source>
</evidence>
<dbReference type="Gene3D" id="3.40.50.150">
    <property type="entry name" value="Vaccinia Virus protein VP39"/>
    <property type="match status" value="1"/>
</dbReference>
<evidence type="ECO:0000256" key="7">
    <source>
        <dbReference type="PIRSR" id="PIRSR000410-1"/>
    </source>
</evidence>
<dbReference type="GeneID" id="78075315"/>
<evidence type="ECO:0000256" key="2">
    <source>
        <dbReference type="ARBA" id="ARBA00002759"/>
    </source>
</evidence>
<dbReference type="InterPro" id="IPR026024">
    <property type="entry name" value="Chemotaxis_MeTrfase_CheR"/>
</dbReference>
<dbReference type="PRINTS" id="PR00996">
    <property type="entry name" value="CHERMTFRASE"/>
</dbReference>
<dbReference type="EC" id="2.1.1.80" evidence="6"/>
<dbReference type="PANTHER" id="PTHR24422:SF26">
    <property type="entry name" value="CHEMOTAXIS PROTEIN METHYLTRANSFERASE"/>
    <property type="match status" value="1"/>
</dbReference>
<feature type="binding site" evidence="7">
    <location>
        <position position="77"/>
    </location>
    <ligand>
        <name>S-adenosyl-L-methionine</name>
        <dbReference type="ChEBI" id="CHEBI:59789"/>
    </ligand>
</feature>
<protein>
    <recommendedName>
        <fullName evidence="6">Chemotaxis protein methyltransferase</fullName>
        <ecNumber evidence="6">2.1.1.80</ecNumber>
    </recommendedName>
</protein>
<accession>A0A178JGR6</accession>
<dbReference type="InterPro" id="IPR022641">
    <property type="entry name" value="CheR_N"/>
</dbReference>
<evidence type="ECO:0000256" key="1">
    <source>
        <dbReference type="ARBA" id="ARBA00001541"/>
    </source>
</evidence>
<dbReference type="RefSeq" id="WP_069666657.1">
    <property type="nucleotide sequence ID" value="NZ_JAPFIM010000026.1"/>
</dbReference>
<dbReference type="GO" id="GO:0032259">
    <property type="term" value="P:methylation"/>
    <property type="evidence" value="ECO:0007669"/>
    <property type="project" value="UniProtKB-KW"/>
</dbReference>
<dbReference type="InterPro" id="IPR000780">
    <property type="entry name" value="CheR_MeTrfase"/>
</dbReference>
<evidence type="ECO:0000313" key="10">
    <source>
        <dbReference type="EMBL" id="OAN00758.1"/>
    </source>
</evidence>
<dbReference type="Gene3D" id="1.10.155.10">
    <property type="entry name" value="Chemotaxis receptor methyltransferase CheR, N-terminal domain"/>
    <property type="match status" value="1"/>
</dbReference>
<dbReference type="InterPro" id="IPR050903">
    <property type="entry name" value="Bact_Chemotaxis_MeTrfase"/>
</dbReference>
<dbReference type="Proteomes" id="UP001150001">
    <property type="component" value="Unassembled WGS sequence"/>
</dbReference>
<dbReference type="InterPro" id="IPR022642">
    <property type="entry name" value="CheR_C"/>
</dbReference>
<dbReference type="InterPro" id="IPR029063">
    <property type="entry name" value="SAM-dependent_MTases_sf"/>
</dbReference>
<evidence type="ECO:0000259" key="8">
    <source>
        <dbReference type="PROSITE" id="PS50123"/>
    </source>
</evidence>
<dbReference type="Pfam" id="PF03705">
    <property type="entry name" value="CheR_N"/>
    <property type="match status" value="1"/>
</dbReference>
<dbReference type="PANTHER" id="PTHR24422">
    <property type="entry name" value="CHEMOTAXIS PROTEIN METHYLTRANSFERASE"/>
    <property type="match status" value="1"/>
</dbReference>
<dbReference type="PROSITE" id="PS50123">
    <property type="entry name" value="CHER"/>
    <property type="match status" value="1"/>
</dbReference>
<dbReference type="EMBL" id="JAPFIT010000018">
    <property type="protein sequence ID" value="MDC5741530.1"/>
    <property type="molecule type" value="Genomic_DNA"/>
</dbReference>
<dbReference type="InterPro" id="IPR036804">
    <property type="entry name" value="CheR_N_sf"/>
</dbReference>
<feature type="binding site" evidence="7">
    <location>
        <position position="81"/>
    </location>
    <ligand>
        <name>S-adenosyl-L-methionine</name>
        <dbReference type="ChEBI" id="CHEBI:59789"/>
    </ligand>
</feature>
<evidence type="ECO:0000256" key="6">
    <source>
        <dbReference type="PIRNR" id="PIRNR000410"/>
    </source>
</evidence>
<keyword evidence="4 6" id="KW-0808">Transferase</keyword>
<evidence type="ECO:0000313" key="11">
    <source>
        <dbReference type="Proteomes" id="UP000094761"/>
    </source>
</evidence>
<feature type="binding site" evidence="7">
    <location>
        <position position="137"/>
    </location>
    <ligand>
        <name>S-adenosyl-L-methionine</name>
        <dbReference type="ChEBI" id="CHEBI:59789"/>
    </ligand>
</feature>
<comment type="function">
    <text evidence="2 6">Methylation of the membrane-bound methyl-accepting chemotaxis proteins (MCP) to form gamma-glutamyl methyl ester residues in MCP.</text>
</comment>
<gene>
    <name evidence="10" type="ORF">AZ468_06420</name>
    <name evidence="9" type="ORF">OPW20_15770</name>
</gene>
<dbReference type="Proteomes" id="UP000094761">
    <property type="component" value="Unassembled WGS sequence"/>
</dbReference>
<organism evidence="10 11">
    <name type="scientific">Vibrio europaeus</name>
    <dbReference type="NCBI Taxonomy" id="300876"/>
    <lineage>
        <taxon>Bacteria</taxon>
        <taxon>Pseudomonadati</taxon>
        <taxon>Pseudomonadota</taxon>
        <taxon>Gammaproteobacteria</taxon>
        <taxon>Vibrionales</taxon>
        <taxon>Vibrionaceae</taxon>
        <taxon>Vibrio</taxon>
        <taxon>Vibrio oreintalis group</taxon>
    </lineage>
</organism>
<name>A0A178JGR6_9VIBR</name>
<dbReference type="SUPFAM" id="SSF47757">
    <property type="entry name" value="Chemotaxis receptor methyltransferase CheR, N-terminal domain"/>
    <property type="match status" value="1"/>
</dbReference>
<dbReference type="Pfam" id="PF01739">
    <property type="entry name" value="CheR"/>
    <property type="match status" value="1"/>
</dbReference>
<dbReference type="SMART" id="SM00138">
    <property type="entry name" value="MeTrc"/>
    <property type="match status" value="1"/>
</dbReference>
<sequence>MNATITSVQFRSIQSIMEHCTGIHLGEHKRVMVESRLTSRLKATHSETFDDYLKVLMSQEHQEELHCFIDRLTTHETRFFRESVQYDQLAKLLVGFRRAKPFKVWSAACSTGEEAYSLAMVLEQQLGSSKWSVFGSDVSDVAIHHAIKCQYDMVLAEQIPSDYRRQYCLKGVGAFQGTFTISQALRRYCHFACENLLTPKTELSFDAIFLRNVLIYFDVARQKIIIDNVIKHLSDGGYLFLGHSENVIKAHPRMKMVENCVYRKVTA</sequence>
<evidence type="ECO:0000256" key="4">
    <source>
        <dbReference type="ARBA" id="ARBA00022679"/>
    </source>
</evidence>
<evidence type="ECO:0000256" key="5">
    <source>
        <dbReference type="ARBA" id="ARBA00022691"/>
    </source>
</evidence>
<keyword evidence="3 6" id="KW-0489">Methyltransferase</keyword>
<dbReference type="EMBL" id="LUAX01000001">
    <property type="protein sequence ID" value="OAN00758.1"/>
    <property type="molecule type" value="Genomic_DNA"/>
</dbReference>